<dbReference type="SUPFAM" id="SSF54534">
    <property type="entry name" value="FKBP-like"/>
    <property type="match status" value="1"/>
</dbReference>
<comment type="caution">
    <text evidence="8">The sequence shown here is derived from an EMBL/GenBank/DDBJ whole genome shotgun (WGS) entry which is preliminary data.</text>
</comment>
<comment type="similarity">
    <text evidence="2 6">Belongs to the FKBP-type PPIase family.</text>
</comment>
<dbReference type="InterPro" id="IPR001179">
    <property type="entry name" value="PPIase_FKBP_dom"/>
</dbReference>
<keyword evidence="3 5" id="KW-0697">Rotamase</keyword>
<dbReference type="GO" id="GO:0003755">
    <property type="term" value="F:peptidyl-prolyl cis-trans isomerase activity"/>
    <property type="evidence" value="ECO:0007669"/>
    <property type="project" value="UniProtKB-UniRule"/>
</dbReference>
<evidence type="ECO:0000256" key="3">
    <source>
        <dbReference type="ARBA" id="ARBA00023110"/>
    </source>
</evidence>
<dbReference type="InterPro" id="IPR046357">
    <property type="entry name" value="PPIase_dom_sf"/>
</dbReference>
<dbReference type="PANTHER" id="PTHR47861">
    <property type="entry name" value="FKBP-TYPE PEPTIDYL-PROLYL CIS-TRANS ISOMERASE SLYD"/>
    <property type="match status" value="1"/>
</dbReference>
<evidence type="ECO:0000259" key="7">
    <source>
        <dbReference type="PROSITE" id="PS50059"/>
    </source>
</evidence>
<evidence type="ECO:0000313" key="9">
    <source>
        <dbReference type="Proteomes" id="UP000027341"/>
    </source>
</evidence>
<dbReference type="AlphaFoldDB" id="A0A066ZPB4"/>
<dbReference type="Pfam" id="PF00254">
    <property type="entry name" value="FKBP_C"/>
    <property type="match status" value="1"/>
</dbReference>
<dbReference type="PANTHER" id="PTHR47861:SF4">
    <property type="entry name" value="FKBP-TYPE 16 KDA PEPTIDYL-PROLYL CIS-TRANS ISOMERASE"/>
    <property type="match status" value="1"/>
</dbReference>
<feature type="domain" description="PPIase FKBP-type" evidence="7">
    <location>
        <begin position="13"/>
        <end position="77"/>
    </location>
</feature>
<dbReference type="Proteomes" id="UP000027341">
    <property type="component" value="Unassembled WGS sequence"/>
</dbReference>
<dbReference type="Gene3D" id="2.40.10.330">
    <property type="match status" value="1"/>
</dbReference>
<dbReference type="Gene3D" id="3.10.50.40">
    <property type="match status" value="1"/>
</dbReference>
<proteinExistence type="inferred from homology"/>
<evidence type="ECO:0000313" key="8">
    <source>
        <dbReference type="EMBL" id="KDN95352.1"/>
    </source>
</evidence>
<organism evidence="8 9">
    <name type="scientific">Hydrogenovibrio marinus</name>
    <dbReference type="NCBI Taxonomy" id="28885"/>
    <lineage>
        <taxon>Bacteria</taxon>
        <taxon>Pseudomonadati</taxon>
        <taxon>Pseudomonadota</taxon>
        <taxon>Gammaproteobacteria</taxon>
        <taxon>Thiotrichales</taxon>
        <taxon>Piscirickettsiaceae</taxon>
        <taxon>Hydrogenovibrio</taxon>
    </lineage>
</organism>
<dbReference type="PROSITE" id="PS50059">
    <property type="entry name" value="FKBP_PPIASE"/>
    <property type="match status" value="1"/>
</dbReference>
<keyword evidence="4 5" id="KW-0413">Isomerase</keyword>
<gene>
    <name evidence="8" type="ORF">EI16_03365</name>
</gene>
<reference evidence="8 9" key="1">
    <citation type="submission" date="2014-04" db="EMBL/GenBank/DDBJ databases">
        <title>Draft genome sequence of Hydrogenovibrio marinus MH-110, a model organism for aerobic H2 metabolism.</title>
        <authorList>
            <person name="Cha H.J."/>
            <person name="Jo B.H."/>
            <person name="Hwang B.H."/>
        </authorList>
    </citation>
    <scope>NUCLEOTIDE SEQUENCE [LARGE SCALE GENOMIC DNA]</scope>
    <source>
        <strain evidence="8 9">MH-110</strain>
    </source>
</reference>
<evidence type="ECO:0000256" key="6">
    <source>
        <dbReference type="RuleBase" id="RU003915"/>
    </source>
</evidence>
<evidence type="ECO:0000256" key="4">
    <source>
        <dbReference type="ARBA" id="ARBA00023235"/>
    </source>
</evidence>
<evidence type="ECO:0000256" key="2">
    <source>
        <dbReference type="ARBA" id="ARBA00006577"/>
    </source>
</evidence>
<dbReference type="EMBL" id="JMIU01000001">
    <property type="protein sequence ID" value="KDN95352.1"/>
    <property type="molecule type" value="Genomic_DNA"/>
</dbReference>
<dbReference type="EC" id="5.2.1.8" evidence="6"/>
<sequence>MTEKTRLKRVSETSELEVQFKLSLLDDTVVEQTEENEVFVFQVGDGQFLAKLDELLVGLEEGTRAKFTLMPEDAFGQPDPMNFQTMKKADFPEGMQLTEGHVIGFNTPTGDEIPATVYQIKEDEVVMDFNHPLAGQPLIFDVTVVKVLS</sequence>
<keyword evidence="9" id="KW-1185">Reference proteome</keyword>
<dbReference type="STRING" id="28885.EI16_03365"/>
<dbReference type="InterPro" id="IPR048261">
    <property type="entry name" value="SlpA/SlyD-like_ins_sf"/>
</dbReference>
<dbReference type="RefSeq" id="WP_029909378.1">
    <property type="nucleotide sequence ID" value="NZ_AP020335.1"/>
</dbReference>
<name>A0A066ZPB4_HYDMR</name>
<evidence type="ECO:0000256" key="1">
    <source>
        <dbReference type="ARBA" id="ARBA00000971"/>
    </source>
</evidence>
<comment type="catalytic activity">
    <reaction evidence="1 5 6">
        <text>[protein]-peptidylproline (omega=180) = [protein]-peptidylproline (omega=0)</text>
        <dbReference type="Rhea" id="RHEA:16237"/>
        <dbReference type="Rhea" id="RHEA-COMP:10747"/>
        <dbReference type="Rhea" id="RHEA-COMP:10748"/>
        <dbReference type="ChEBI" id="CHEBI:83833"/>
        <dbReference type="ChEBI" id="CHEBI:83834"/>
        <dbReference type="EC" id="5.2.1.8"/>
    </reaction>
</comment>
<accession>A0A066ZPB4</accession>
<evidence type="ECO:0000256" key="5">
    <source>
        <dbReference type="PROSITE-ProRule" id="PRU00277"/>
    </source>
</evidence>
<protein>
    <recommendedName>
        <fullName evidence="6">Peptidyl-prolyl cis-trans isomerase</fullName>
        <ecNumber evidence="6">5.2.1.8</ecNumber>
    </recommendedName>
</protein>